<feature type="signal peptide" evidence="2">
    <location>
        <begin position="1"/>
        <end position="18"/>
    </location>
</feature>
<evidence type="ECO:0000313" key="5">
    <source>
        <dbReference type="Proteomes" id="UP000193685"/>
    </source>
</evidence>
<dbReference type="PANTHER" id="PTHR42028:SF1">
    <property type="entry name" value="YALI0E30657P"/>
    <property type="match status" value="1"/>
</dbReference>
<evidence type="ECO:0000256" key="1">
    <source>
        <dbReference type="SAM" id="MobiDB-lite"/>
    </source>
</evidence>
<feature type="compositionally biased region" description="Low complexity" evidence="1">
    <location>
        <begin position="33"/>
        <end position="58"/>
    </location>
</feature>
<reference evidence="4 5" key="1">
    <citation type="submission" date="2016-07" db="EMBL/GenBank/DDBJ databases">
        <title>Pervasive Adenine N6-methylation of Active Genes in Fungi.</title>
        <authorList>
            <consortium name="DOE Joint Genome Institute"/>
            <person name="Mondo S.J."/>
            <person name="Dannebaum R.O."/>
            <person name="Kuo R.C."/>
            <person name="Labutti K."/>
            <person name="Haridas S."/>
            <person name="Kuo A."/>
            <person name="Salamov A."/>
            <person name="Ahrendt S.R."/>
            <person name="Lipzen A."/>
            <person name="Sullivan W."/>
            <person name="Andreopoulos W.B."/>
            <person name="Clum A."/>
            <person name="Lindquist E."/>
            <person name="Daum C."/>
            <person name="Ramamoorthy G.K."/>
            <person name="Gryganskyi A."/>
            <person name="Culley D."/>
            <person name="Magnuson J.K."/>
            <person name="James T.Y."/>
            <person name="O'Malley M.A."/>
            <person name="Stajich J.E."/>
            <person name="Spatafora J.W."/>
            <person name="Visel A."/>
            <person name="Grigoriev I.V."/>
        </authorList>
    </citation>
    <scope>NUCLEOTIDE SEQUENCE [LARGE SCALE GENOMIC DNA]</scope>
    <source>
        <strain evidence="4 5">12-1054</strain>
    </source>
</reference>
<feature type="domain" description="DUF7137" evidence="3">
    <location>
        <begin position="88"/>
        <end position="222"/>
    </location>
</feature>
<dbReference type="PANTHER" id="PTHR42028">
    <property type="entry name" value="CHROMOSOME 1, WHOLE GENOME SHOTGUN SEQUENCE"/>
    <property type="match status" value="1"/>
</dbReference>
<evidence type="ECO:0000256" key="2">
    <source>
        <dbReference type="SAM" id="SignalP"/>
    </source>
</evidence>
<comment type="caution">
    <text evidence="4">The sequence shown here is derived from an EMBL/GenBank/DDBJ whole genome shotgun (WGS) entry which is preliminary data.</text>
</comment>
<dbReference type="STRING" id="56484.A0A1Y2F7D7"/>
<dbReference type="InterPro" id="IPR055561">
    <property type="entry name" value="DUF7137"/>
</dbReference>
<name>A0A1Y2F7D7_PROLT</name>
<keyword evidence="2" id="KW-0732">Signal</keyword>
<dbReference type="EMBL" id="MCFI01000014">
    <property type="protein sequence ID" value="ORY79840.1"/>
    <property type="molecule type" value="Genomic_DNA"/>
</dbReference>
<organism evidence="4 5">
    <name type="scientific">Protomyces lactucae-debilis</name>
    <dbReference type="NCBI Taxonomy" id="2754530"/>
    <lineage>
        <taxon>Eukaryota</taxon>
        <taxon>Fungi</taxon>
        <taxon>Dikarya</taxon>
        <taxon>Ascomycota</taxon>
        <taxon>Taphrinomycotina</taxon>
        <taxon>Taphrinomycetes</taxon>
        <taxon>Taphrinales</taxon>
        <taxon>Protomycetaceae</taxon>
        <taxon>Protomyces</taxon>
    </lineage>
</organism>
<feature type="region of interest" description="Disordered" evidence="1">
    <location>
        <begin position="28"/>
        <end position="97"/>
    </location>
</feature>
<dbReference type="GeneID" id="63789065"/>
<dbReference type="OrthoDB" id="2435509at2759"/>
<dbReference type="AlphaFoldDB" id="A0A1Y2F7D7"/>
<evidence type="ECO:0000259" key="3">
    <source>
        <dbReference type="Pfam" id="PF23585"/>
    </source>
</evidence>
<accession>A0A1Y2F7D7</accession>
<dbReference type="Proteomes" id="UP000193685">
    <property type="component" value="Unassembled WGS sequence"/>
</dbReference>
<keyword evidence="5" id="KW-1185">Reference proteome</keyword>
<dbReference type="RefSeq" id="XP_040723974.1">
    <property type="nucleotide sequence ID" value="XM_040872466.1"/>
</dbReference>
<feature type="chain" id="PRO_5013231634" description="DUF7137 domain-containing protein" evidence="2">
    <location>
        <begin position="19"/>
        <end position="258"/>
    </location>
</feature>
<proteinExistence type="predicted"/>
<dbReference type="Pfam" id="PF23585">
    <property type="entry name" value="DUF7137"/>
    <property type="match status" value="1"/>
</dbReference>
<evidence type="ECO:0000313" key="4">
    <source>
        <dbReference type="EMBL" id="ORY79840.1"/>
    </source>
</evidence>
<sequence>MAAKHWLVILHGILLVAAQTTGVASQGRSISVQPSHQQNSQAAASPSISASNSPQSADSGKRPSLAVSRVSVQPTRTKAAPVEVPSDAGPAAASMMTPKNPQATPTYYKVGNPVTLAWNYSNVYIQPESVDIQAYCAINQHYYPIRLNTSYEQLTKVEWDTAAYQMEAAVPLLTAQYTLVLRNTEAAETQATAPLGEMGVLRPYVFGMYLTQGYRDLEQSTQRQCSLCFRGSATRGQTRRGLLLMGSVAMSVGCHLIL</sequence>
<protein>
    <recommendedName>
        <fullName evidence="3">DUF7137 domain-containing protein</fullName>
    </recommendedName>
</protein>
<gene>
    <name evidence="4" type="ORF">BCR37DRAFT_75798</name>
</gene>